<protein>
    <submittedName>
        <fullName evidence="1">Uncharacterized protein</fullName>
    </submittedName>
</protein>
<proteinExistence type="predicted"/>
<dbReference type="AlphaFoldDB" id="A0A699VB82"/>
<feature type="non-terminal residue" evidence="1">
    <location>
        <position position="69"/>
    </location>
</feature>
<reference evidence="1" key="1">
    <citation type="journal article" date="2019" name="Sci. Rep.">
        <title>Draft genome of Tanacetum cinerariifolium, the natural source of mosquito coil.</title>
        <authorList>
            <person name="Yamashiro T."/>
            <person name="Shiraishi A."/>
            <person name="Satake H."/>
            <person name="Nakayama K."/>
        </authorList>
    </citation>
    <scope>NUCLEOTIDE SEQUENCE</scope>
</reference>
<dbReference type="EMBL" id="BKCJ011413514">
    <property type="protein sequence ID" value="GFD31383.1"/>
    <property type="molecule type" value="Genomic_DNA"/>
</dbReference>
<organism evidence="1">
    <name type="scientific">Tanacetum cinerariifolium</name>
    <name type="common">Dalmatian daisy</name>
    <name type="synonym">Chrysanthemum cinerariifolium</name>
    <dbReference type="NCBI Taxonomy" id="118510"/>
    <lineage>
        <taxon>Eukaryota</taxon>
        <taxon>Viridiplantae</taxon>
        <taxon>Streptophyta</taxon>
        <taxon>Embryophyta</taxon>
        <taxon>Tracheophyta</taxon>
        <taxon>Spermatophyta</taxon>
        <taxon>Magnoliopsida</taxon>
        <taxon>eudicotyledons</taxon>
        <taxon>Gunneridae</taxon>
        <taxon>Pentapetalae</taxon>
        <taxon>asterids</taxon>
        <taxon>campanulids</taxon>
        <taxon>Asterales</taxon>
        <taxon>Asteraceae</taxon>
        <taxon>Asteroideae</taxon>
        <taxon>Anthemideae</taxon>
        <taxon>Anthemidinae</taxon>
        <taxon>Tanacetum</taxon>
    </lineage>
</organism>
<name>A0A699VB82_TANCI</name>
<accession>A0A699VB82</accession>
<gene>
    <name evidence="1" type="ORF">Tci_903352</name>
</gene>
<evidence type="ECO:0000313" key="1">
    <source>
        <dbReference type="EMBL" id="GFD31383.1"/>
    </source>
</evidence>
<sequence>MMALYCKNAAKEDSKFARRMGMLLHEMVAAYDDRVDFIRELEVVSGIAVTVKIAEFLNDALWKDDMRIH</sequence>
<feature type="non-terminal residue" evidence="1">
    <location>
        <position position="1"/>
    </location>
</feature>
<comment type="caution">
    <text evidence="1">The sequence shown here is derived from an EMBL/GenBank/DDBJ whole genome shotgun (WGS) entry which is preliminary data.</text>
</comment>